<reference evidence="3" key="1">
    <citation type="submission" date="2023-03" db="EMBL/GenBank/DDBJ databases">
        <title>Actinorhabdospora filicis NBRC 111898.</title>
        <authorList>
            <person name="Ichikawa N."/>
            <person name="Sato H."/>
            <person name="Tonouchi N."/>
        </authorList>
    </citation>
    <scope>NUCLEOTIDE SEQUENCE</scope>
    <source>
        <strain evidence="3">NBRC 111898</strain>
    </source>
</reference>
<feature type="domain" description="O-acyltransferase WSD1-like N-terminal" evidence="1">
    <location>
        <begin position="79"/>
        <end position="149"/>
    </location>
</feature>
<dbReference type="Pfam" id="PF06974">
    <property type="entry name" value="WS_DGAT_C"/>
    <property type="match status" value="1"/>
</dbReference>
<dbReference type="GO" id="GO:0004144">
    <property type="term" value="F:diacylglycerol O-acyltransferase activity"/>
    <property type="evidence" value="ECO:0007669"/>
    <property type="project" value="InterPro"/>
</dbReference>
<dbReference type="GO" id="GO:0045017">
    <property type="term" value="P:glycerolipid biosynthetic process"/>
    <property type="evidence" value="ECO:0007669"/>
    <property type="project" value="InterPro"/>
</dbReference>
<evidence type="ECO:0000259" key="2">
    <source>
        <dbReference type="Pfam" id="PF06974"/>
    </source>
</evidence>
<accession>A0A9W6WBA4</accession>
<name>A0A9W6WBA4_9ACTN</name>
<dbReference type="Proteomes" id="UP001165079">
    <property type="component" value="Unassembled WGS sequence"/>
</dbReference>
<evidence type="ECO:0000313" key="3">
    <source>
        <dbReference type="EMBL" id="GLZ78530.1"/>
    </source>
</evidence>
<evidence type="ECO:0000313" key="4">
    <source>
        <dbReference type="Proteomes" id="UP001165079"/>
    </source>
</evidence>
<keyword evidence="4" id="KW-1185">Reference proteome</keyword>
<evidence type="ECO:0008006" key="5">
    <source>
        <dbReference type="Google" id="ProtNLM"/>
    </source>
</evidence>
<dbReference type="Gene3D" id="3.30.559.10">
    <property type="entry name" value="Chloramphenicol acetyltransferase-like domain"/>
    <property type="match status" value="1"/>
</dbReference>
<comment type="caution">
    <text evidence="3">The sequence shown here is derived from an EMBL/GenBank/DDBJ whole genome shotgun (WGS) entry which is preliminary data.</text>
</comment>
<dbReference type="InterPro" id="IPR004255">
    <property type="entry name" value="O-acyltransferase_WSD1_N"/>
</dbReference>
<dbReference type="EMBL" id="BSTX01000002">
    <property type="protein sequence ID" value="GLZ78530.1"/>
    <property type="molecule type" value="Genomic_DNA"/>
</dbReference>
<dbReference type="InterPro" id="IPR023213">
    <property type="entry name" value="CAT-like_dom_sf"/>
</dbReference>
<feature type="domain" description="O-acyltransferase WSD1 C-terminal" evidence="2">
    <location>
        <begin position="234"/>
        <end position="371"/>
    </location>
</feature>
<dbReference type="InterPro" id="IPR009721">
    <property type="entry name" value="O-acyltransferase_WSD1_C"/>
</dbReference>
<dbReference type="RefSeq" id="WP_285663682.1">
    <property type="nucleotide sequence ID" value="NZ_BSTX01000002.1"/>
</dbReference>
<gene>
    <name evidence="3" type="ORF">Afil01_33370</name>
</gene>
<dbReference type="SUPFAM" id="SSF52777">
    <property type="entry name" value="CoA-dependent acyltransferases"/>
    <property type="match status" value="1"/>
</dbReference>
<evidence type="ECO:0000259" key="1">
    <source>
        <dbReference type="Pfam" id="PF03007"/>
    </source>
</evidence>
<proteinExistence type="predicted"/>
<dbReference type="Pfam" id="PF03007">
    <property type="entry name" value="WS_DGAT_cat"/>
    <property type="match status" value="1"/>
</dbReference>
<organism evidence="3 4">
    <name type="scientific">Actinorhabdospora filicis</name>
    <dbReference type="NCBI Taxonomy" id="1785913"/>
    <lineage>
        <taxon>Bacteria</taxon>
        <taxon>Bacillati</taxon>
        <taxon>Actinomycetota</taxon>
        <taxon>Actinomycetes</taxon>
        <taxon>Micromonosporales</taxon>
        <taxon>Micromonosporaceae</taxon>
        <taxon>Actinorhabdospora</taxon>
    </lineage>
</organism>
<dbReference type="AlphaFoldDB" id="A0A9W6WBA4"/>
<protein>
    <recommendedName>
        <fullName evidence="5">Diacylglycerol O-acyltransferase</fullName>
    </recommendedName>
</protein>
<sequence length="380" mass="40499">MPSTPLPLSPVDALFAVAGRAEAQFCVVARMEGPRPSREDLVALVDERWGDAGRLRLVLRGRRWHDSGEGSLEQHVHLGSEDARPDAVAALLDAPLAEERPRWRLVVLGGAGDWSLVLVVHHTLLDGLSARALLIRLLSRDLGDVPTTTTIATTGVVAALRYGLGAVARRPVAHRPVRRRHLALARVPLSALRRPSATVNDVFLAAVAGALGDGGSRWARVLVPVNVRACAELGNRVLPLEIRLPVETGDPARRLAEVARLTAPDVRARAVAGAERAMRWTLRAGRLALRLAEYMGMTRNAMTCSSMRPLPPGLRLGAARVVEAYFTTVHRRGLAVALTGASEDMTVSVVADVALAPLAERLASGIAAELTGAQNRAASG</sequence>